<dbReference type="PANTHER" id="PTHR48106">
    <property type="entry name" value="QUINONE OXIDOREDUCTASE PIG3-RELATED"/>
    <property type="match status" value="1"/>
</dbReference>
<dbReference type="Gene3D" id="3.90.180.10">
    <property type="entry name" value="Medium-chain alcohol dehydrogenases, catalytic domain"/>
    <property type="match status" value="1"/>
</dbReference>
<keyword evidence="2" id="KW-0560">Oxidoreductase</keyword>
<evidence type="ECO:0000259" key="5">
    <source>
        <dbReference type="SMART" id="SM00829"/>
    </source>
</evidence>
<dbReference type="EMBL" id="JAANYQ010000007">
    <property type="protein sequence ID" value="KAF4123033.1"/>
    <property type="molecule type" value="Genomic_DNA"/>
</dbReference>
<dbReference type="FunFam" id="3.40.50.720:FF:000053">
    <property type="entry name" value="Quinone oxidoreductase 1"/>
    <property type="match status" value="1"/>
</dbReference>
<evidence type="ECO:0000256" key="4">
    <source>
        <dbReference type="ARBA" id="ARBA00070796"/>
    </source>
</evidence>
<evidence type="ECO:0000313" key="7">
    <source>
        <dbReference type="Proteomes" id="UP000749293"/>
    </source>
</evidence>
<organism evidence="6 7">
    <name type="scientific">Geosmithia morbida</name>
    <dbReference type="NCBI Taxonomy" id="1094350"/>
    <lineage>
        <taxon>Eukaryota</taxon>
        <taxon>Fungi</taxon>
        <taxon>Dikarya</taxon>
        <taxon>Ascomycota</taxon>
        <taxon>Pezizomycotina</taxon>
        <taxon>Sordariomycetes</taxon>
        <taxon>Hypocreomycetidae</taxon>
        <taxon>Hypocreales</taxon>
        <taxon>Bionectriaceae</taxon>
        <taxon>Geosmithia</taxon>
    </lineage>
</organism>
<dbReference type="SUPFAM" id="SSF51735">
    <property type="entry name" value="NAD(P)-binding Rossmann-fold domains"/>
    <property type="match status" value="1"/>
</dbReference>
<dbReference type="PANTHER" id="PTHR48106:SF13">
    <property type="entry name" value="QUINONE OXIDOREDUCTASE-RELATED"/>
    <property type="match status" value="1"/>
</dbReference>
<keyword evidence="7" id="KW-1185">Reference proteome</keyword>
<dbReference type="GO" id="GO:0008270">
    <property type="term" value="F:zinc ion binding"/>
    <property type="evidence" value="ECO:0007669"/>
    <property type="project" value="InterPro"/>
</dbReference>
<accession>A0A9P5D0R8</accession>
<evidence type="ECO:0000256" key="3">
    <source>
        <dbReference type="ARBA" id="ARBA00043088"/>
    </source>
</evidence>
<dbReference type="GO" id="GO:0005829">
    <property type="term" value="C:cytosol"/>
    <property type="evidence" value="ECO:0007669"/>
    <property type="project" value="TreeGrafter"/>
</dbReference>
<dbReference type="InterPro" id="IPR013149">
    <property type="entry name" value="ADH-like_C"/>
</dbReference>
<dbReference type="GO" id="GO:0035925">
    <property type="term" value="F:mRNA 3'-UTR AU-rich region binding"/>
    <property type="evidence" value="ECO:0007669"/>
    <property type="project" value="TreeGrafter"/>
</dbReference>
<dbReference type="RefSeq" id="XP_035321685.1">
    <property type="nucleotide sequence ID" value="XM_035468551.1"/>
</dbReference>
<dbReference type="InterPro" id="IPR011032">
    <property type="entry name" value="GroES-like_sf"/>
</dbReference>
<dbReference type="AlphaFoldDB" id="A0A9P5D0R8"/>
<reference evidence="6" key="1">
    <citation type="submission" date="2020-03" db="EMBL/GenBank/DDBJ databases">
        <title>Site-based positive gene gene selection in Geosmithia morbida across the United States reveals a broad range of putative effectors and factors for local host and environmental adapation.</title>
        <authorList>
            <person name="Onufrak A."/>
            <person name="Murdoch R.W."/>
            <person name="Gazis R."/>
            <person name="Huff M."/>
            <person name="Staton M."/>
            <person name="Klingeman W."/>
            <person name="Hadziabdic D."/>
        </authorList>
    </citation>
    <scope>NUCLEOTIDE SEQUENCE</scope>
    <source>
        <strain evidence="6">1262</strain>
    </source>
</reference>
<dbReference type="InterPro" id="IPR002364">
    <property type="entry name" value="Quin_OxRdtase/zeta-crystal_CS"/>
</dbReference>
<dbReference type="CDD" id="cd05286">
    <property type="entry name" value="QOR2"/>
    <property type="match status" value="1"/>
</dbReference>
<feature type="domain" description="Enoyl reductase (ER)" evidence="5">
    <location>
        <begin position="19"/>
        <end position="327"/>
    </location>
</feature>
<name>A0A9P5D0R8_9HYPO</name>
<dbReference type="PROSITE" id="PS01162">
    <property type="entry name" value="QOR_ZETA_CRYSTAL"/>
    <property type="match status" value="1"/>
</dbReference>
<dbReference type="Pfam" id="PF00107">
    <property type="entry name" value="ADH_zinc_N"/>
    <property type="match status" value="1"/>
</dbReference>
<dbReference type="GeneID" id="55972806"/>
<dbReference type="Gene3D" id="3.40.50.720">
    <property type="entry name" value="NAD(P)-binding Rossmann-like Domain"/>
    <property type="match status" value="1"/>
</dbReference>
<dbReference type="OrthoDB" id="48317at2759"/>
<proteinExistence type="predicted"/>
<dbReference type="SMART" id="SM00829">
    <property type="entry name" value="PKS_ER"/>
    <property type="match status" value="1"/>
</dbReference>
<evidence type="ECO:0000256" key="2">
    <source>
        <dbReference type="ARBA" id="ARBA00023002"/>
    </source>
</evidence>
<evidence type="ECO:0000313" key="6">
    <source>
        <dbReference type="EMBL" id="KAF4123033.1"/>
    </source>
</evidence>
<dbReference type="SUPFAM" id="SSF50129">
    <property type="entry name" value="GroES-like"/>
    <property type="match status" value="1"/>
</dbReference>
<keyword evidence="1" id="KW-0521">NADP</keyword>
<dbReference type="InterPro" id="IPR013154">
    <property type="entry name" value="ADH-like_N"/>
</dbReference>
<comment type="caution">
    <text evidence="6">The sequence shown here is derived from an EMBL/GenBank/DDBJ whole genome shotgun (WGS) entry which is preliminary data.</text>
</comment>
<dbReference type="InterPro" id="IPR047618">
    <property type="entry name" value="QOR-like"/>
</dbReference>
<dbReference type="Proteomes" id="UP000749293">
    <property type="component" value="Unassembled WGS sequence"/>
</dbReference>
<gene>
    <name evidence="6" type="ORF">GMORB2_6581</name>
</gene>
<sequence length="331" mass="35188">MAPVDIPKQAKAVQIDEVGGVEVLRYRDVPVPTPAAGQVLVRNEYSGVNFIDTYIRSGLYPSPSFPLTLGREGAGVVVRSDGSDGAPAPGTRVAYVHHQAYAEYTVVPADRVVEIPDGLSTDKAAAVLLQGLTAWTFVREAAAVQAGQWVLVPAAAGGVGLLLCQMLRHVGAKVIGTASTDEKLELARKHGAQWTVDSNADVVAEVARITGGHGVDTIFDGVGKDTFDADLEIIAHKGTLISFGNASGPVPPLSISRLTDKNVKLMRPALNGYIRTREELVKYTSELLDLVATGKLVINIYKVYPLRDAAQAQEDIAARKTTGKLLLKTSD</sequence>
<protein>
    <recommendedName>
        <fullName evidence="4">Probable quinone oxidoreductase</fullName>
    </recommendedName>
    <alternativeName>
        <fullName evidence="3">NADPH:quinone reductase</fullName>
    </alternativeName>
</protein>
<evidence type="ECO:0000256" key="1">
    <source>
        <dbReference type="ARBA" id="ARBA00022857"/>
    </source>
</evidence>
<dbReference type="InterPro" id="IPR020843">
    <property type="entry name" value="ER"/>
</dbReference>
<dbReference type="Pfam" id="PF08240">
    <property type="entry name" value="ADH_N"/>
    <property type="match status" value="1"/>
</dbReference>
<dbReference type="InterPro" id="IPR036291">
    <property type="entry name" value="NAD(P)-bd_dom_sf"/>
</dbReference>
<dbReference type="GO" id="GO:0003960">
    <property type="term" value="F:quinone reductase (NADPH) activity"/>
    <property type="evidence" value="ECO:0007669"/>
    <property type="project" value="InterPro"/>
</dbReference>
<dbReference type="GO" id="GO:0070402">
    <property type="term" value="F:NADPH binding"/>
    <property type="evidence" value="ECO:0007669"/>
    <property type="project" value="TreeGrafter"/>
</dbReference>